<protein>
    <submittedName>
        <fullName evidence="3">Uncharacterized protein</fullName>
    </submittedName>
</protein>
<gene>
    <name evidence="3" type="ORF">DFP72DRAFT_867923</name>
</gene>
<feature type="coiled-coil region" evidence="1">
    <location>
        <begin position="34"/>
        <end position="80"/>
    </location>
</feature>
<proteinExistence type="predicted"/>
<dbReference type="EMBL" id="JACGCI010000002">
    <property type="protein sequence ID" value="KAF6765480.1"/>
    <property type="molecule type" value="Genomic_DNA"/>
</dbReference>
<name>A0A8H6IGZ2_9AGAR</name>
<reference evidence="3 4" key="1">
    <citation type="submission" date="2020-07" db="EMBL/GenBank/DDBJ databases">
        <title>Comparative genomics of pyrophilous fungi reveals a link between fire events and developmental genes.</title>
        <authorList>
            <consortium name="DOE Joint Genome Institute"/>
            <person name="Steindorff A.S."/>
            <person name="Carver A."/>
            <person name="Calhoun S."/>
            <person name="Stillman K."/>
            <person name="Liu H."/>
            <person name="Lipzen A."/>
            <person name="Pangilinan J."/>
            <person name="Labutti K."/>
            <person name="Bruns T.D."/>
            <person name="Grigoriev I.V."/>
        </authorList>
    </citation>
    <scope>NUCLEOTIDE SEQUENCE [LARGE SCALE GENOMIC DNA]</scope>
    <source>
        <strain evidence="3 4">CBS 144469</strain>
    </source>
</reference>
<organism evidence="3 4">
    <name type="scientific">Ephemerocybe angulata</name>
    <dbReference type="NCBI Taxonomy" id="980116"/>
    <lineage>
        <taxon>Eukaryota</taxon>
        <taxon>Fungi</taxon>
        <taxon>Dikarya</taxon>
        <taxon>Basidiomycota</taxon>
        <taxon>Agaricomycotina</taxon>
        <taxon>Agaricomycetes</taxon>
        <taxon>Agaricomycetidae</taxon>
        <taxon>Agaricales</taxon>
        <taxon>Agaricineae</taxon>
        <taxon>Psathyrellaceae</taxon>
        <taxon>Ephemerocybe</taxon>
    </lineage>
</organism>
<accession>A0A8H6IGZ2</accession>
<feature type="compositionally biased region" description="Acidic residues" evidence="2">
    <location>
        <begin position="162"/>
        <end position="187"/>
    </location>
</feature>
<feature type="compositionally biased region" description="Acidic residues" evidence="2">
    <location>
        <begin position="213"/>
        <end position="225"/>
    </location>
</feature>
<feature type="region of interest" description="Disordered" evidence="2">
    <location>
        <begin position="145"/>
        <end position="226"/>
    </location>
</feature>
<keyword evidence="4" id="KW-1185">Reference proteome</keyword>
<dbReference type="Proteomes" id="UP000521943">
    <property type="component" value="Unassembled WGS sequence"/>
</dbReference>
<evidence type="ECO:0000313" key="3">
    <source>
        <dbReference type="EMBL" id="KAF6765480.1"/>
    </source>
</evidence>
<sequence>MSIRSKPGPSGYLATQISNEKSLKGLKMVLTTFESMVREDRQEAENEVNSIRRKYIGKRKAGAEEQLEALEELLDGELAVDSRLTLEIARGIFETRVRDSSKEKEEREVLAVWDGYTAGRKGLYHAIEIVEDQLRREVTNRKFDNASEVSRSSVDDSHSTEDEGETEGDEAGDDGDDENEDSDDDTTVDGSKGLRAPLYLRVPRLSTQSSTESESDVELDGDDDTSFQTVTEDTDEHIQRVKCAWANPEDSDCYNSECPHHYQAGALYESDTSYLPSPQLLGVLTIEDAQKAFSHHPSRLSEWKKLHRTNWELMEEAAGICIRCRDLGRDCFRGRKEEGHRLEKVLVRVGQVVYGRCKECLINRVKCSVALSGDTDNNPVQSAKKRQRVERTPSSDESSEYIRRRDGTKKTRLELGVEDPGADAAASFGFSDSLLGEGRSWDGIMRGDNDRVGYGELLIEFEGLFSGEGMSGEVEEDGGLEYVDP</sequence>
<feature type="region of interest" description="Disordered" evidence="2">
    <location>
        <begin position="376"/>
        <end position="403"/>
    </location>
</feature>
<evidence type="ECO:0000256" key="2">
    <source>
        <dbReference type="SAM" id="MobiDB-lite"/>
    </source>
</evidence>
<dbReference type="AlphaFoldDB" id="A0A8H6IGZ2"/>
<evidence type="ECO:0000313" key="4">
    <source>
        <dbReference type="Proteomes" id="UP000521943"/>
    </source>
</evidence>
<keyword evidence="1" id="KW-0175">Coiled coil</keyword>
<evidence type="ECO:0000256" key="1">
    <source>
        <dbReference type="SAM" id="Coils"/>
    </source>
</evidence>
<comment type="caution">
    <text evidence="3">The sequence shown here is derived from an EMBL/GenBank/DDBJ whole genome shotgun (WGS) entry which is preliminary data.</text>
</comment>
<feature type="compositionally biased region" description="Basic and acidic residues" evidence="2">
    <location>
        <begin position="389"/>
        <end position="403"/>
    </location>
</feature>